<reference evidence="1" key="1">
    <citation type="submission" date="2014-11" db="EMBL/GenBank/DDBJ databases">
        <authorList>
            <person name="Amaro Gonzalez C."/>
        </authorList>
    </citation>
    <scope>NUCLEOTIDE SEQUENCE</scope>
</reference>
<evidence type="ECO:0000313" key="1">
    <source>
        <dbReference type="EMBL" id="JAH91059.1"/>
    </source>
</evidence>
<proteinExistence type="predicted"/>
<dbReference type="AlphaFoldDB" id="A0A0E9WKY0"/>
<name>A0A0E9WKY0_ANGAN</name>
<accession>A0A0E9WKY0</accession>
<reference evidence="1" key="2">
    <citation type="journal article" date="2015" name="Fish Shellfish Immunol.">
        <title>Early steps in the European eel (Anguilla anguilla)-Vibrio vulnificus interaction in the gills: Role of the RtxA13 toxin.</title>
        <authorList>
            <person name="Callol A."/>
            <person name="Pajuelo D."/>
            <person name="Ebbesson L."/>
            <person name="Teles M."/>
            <person name="MacKenzie S."/>
            <person name="Amaro C."/>
        </authorList>
    </citation>
    <scope>NUCLEOTIDE SEQUENCE</scope>
</reference>
<organism evidence="1">
    <name type="scientific">Anguilla anguilla</name>
    <name type="common">European freshwater eel</name>
    <name type="synonym">Muraena anguilla</name>
    <dbReference type="NCBI Taxonomy" id="7936"/>
    <lineage>
        <taxon>Eukaryota</taxon>
        <taxon>Metazoa</taxon>
        <taxon>Chordata</taxon>
        <taxon>Craniata</taxon>
        <taxon>Vertebrata</taxon>
        <taxon>Euteleostomi</taxon>
        <taxon>Actinopterygii</taxon>
        <taxon>Neopterygii</taxon>
        <taxon>Teleostei</taxon>
        <taxon>Anguilliformes</taxon>
        <taxon>Anguillidae</taxon>
        <taxon>Anguilla</taxon>
    </lineage>
</organism>
<protein>
    <submittedName>
        <fullName evidence="1">Uncharacterized protein</fullName>
    </submittedName>
</protein>
<sequence>MLLIYVYLHLSTKYPFVEKSFWGKIVCCLFSGKDIWLDASGFIMMETKCMYIITCDSR</sequence>
<dbReference type="EMBL" id="GBXM01017518">
    <property type="protein sequence ID" value="JAH91059.1"/>
    <property type="molecule type" value="Transcribed_RNA"/>
</dbReference>